<feature type="compositionally biased region" description="Low complexity" evidence="2">
    <location>
        <begin position="1220"/>
        <end position="1232"/>
    </location>
</feature>
<feature type="compositionally biased region" description="Pro residues" evidence="2">
    <location>
        <begin position="198"/>
        <end position="210"/>
    </location>
</feature>
<feature type="compositionally biased region" description="Polar residues" evidence="2">
    <location>
        <begin position="966"/>
        <end position="978"/>
    </location>
</feature>
<feature type="compositionally biased region" description="Polar residues" evidence="2">
    <location>
        <begin position="809"/>
        <end position="818"/>
    </location>
</feature>
<reference evidence="3" key="2">
    <citation type="submission" date="2021-10" db="EMBL/GenBank/DDBJ databases">
        <title>Phylogenomics reveals ancestral predisposition of the termite-cultivated fungus Termitomyces towards a domesticated lifestyle.</title>
        <authorList>
            <person name="Auxier B."/>
            <person name="Grum-Grzhimaylo A."/>
            <person name="Cardenas M.E."/>
            <person name="Lodge J.D."/>
            <person name="Laessoe T."/>
            <person name="Pedersen O."/>
            <person name="Smith M.E."/>
            <person name="Kuyper T.W."/>
            <person name="Franco-Molano E.A."/>
            <person name="Baroni T.J."/>
            <person name="Aanen D.K."/>
        </authorList>
    </citation>
    <scope>NUCLEOTIDE SEQUENCE</scope>
    <source>
        <strain evidence="3">D49</strain>
    </source>
</reference>
<evidence type="ECO:0000313" key="3">
    <source>
        <dbReference type="EMBL" id="KAG5635629.1"/>
    </source>
</evidence>
<feature type="compositionally biased region" description="Basic and acidic residues" evidence="2">
    <location>
        <begin position="149"/>
        <end position="161"/>
    </location>
</feature>
<feature type="coiled-coil region" evidence="1">
    <location>
        <begin position="1346"/>
        <end position="1380"/>
    </location>
</feature>
<feature type="compositionally biased region" description="Polar residues" evidence="2">
    <location>
        <begin position="827"/>
        <end position="847"/>
    </location>
</feature>
<dbReference type="Proteomes" id="UP000717328">
    <property type="component" value="Unassembled WGS sequence"/>
</dbReference>
<comment type="caution">
    <text evidence="3">The sequence shown here is derived from an EMBL/GenBank/DDBJ whole genome shotgun (WGS) entry which is preliminary data.</text>
</comment>
<feature type="region of interest" description="Disordered" evidence="2">
    <location>
        <begin position="1030"/>
        <end position="1091"/>
    </location>
</feature>
<feature type="region of interest" description="Disordered" evidence="2">
    <location>
        <begin position="739"/>
        <end position="1011"/>
    </location>
</feature>
<feature type="compositionally biased region" description="Polar residues" evidence="2">
    <location>
        <begin position="939"/>
        <end position="951"/>
    </location>
</feature>
<feature type="compositionally biased region" description="Pro residues" evidence="2">
    <location>
        <begin position="1241"/>
        <end position="1252"/>
    </location>
</feature>
<reference evidence="3" key="1">
    <citation type="submission" date="2021-02" db="EMBL/GenBank/DDBJ databases">
        <authorList>
            <person name="Nieuwenhuis M."/>
            <person name="Van De Peppel L.J.J."/>
        </authorList>
    </citation>
    <scope>NUCLEOTIDE SEQUENCE</scope>
    <source>
        <strain evidence="3">D49</strain>
    </source>
</reference>
<evidence type="ECO:0000313" key="4">
    <source>
        <dbReference type="Proteomes" id="UP000717328"/>
    </source>
</evidence>
<feature type="compositionally biased region" description="Low complexity" evidence="2">
    <location>
        <begin position="43"/>
        <end position="57"/>
    </location>
</feature>
<feature type="compositionally biased region" description="Basic and acidic residues" evidence="2">
    <location>
        <begin position="753"/>
        <end position="766"/>
    </location>
</feature>
<gene>
    <name evidence="3" type="ORF">H0H81_010576</name>
</gene>
<feature type="region of interest" description="Disordered" evidence="2">
    <location>
        <begin position="1187"/>
        <end position="1253"/>
    </location>
</feature>
<feature type="region of interest" description="Disordered" evidence="2">
    <location>
        <begin position="385"/>
        <end position="437"/>
    </location>
</feature>
<feature type="region of interest" description="Disordered" evidence="2">
    <location>
        <begin position="184"/>
        <end position="244"/>
    </location>
</feature>
<dbReference type="EMBL" id="JABCKI010006050">
    <property type="protein sequence ID" value="KAG5635629.1"/>
    <property type="molecule type" value="Genomic_DNA"/>
</dbReference>
<organism evidence="3 4">
    <name type="scientific">Sphagnurus paluster</name>
    <dbReference type="NCBI Taxonomy" id="117069"/>
    <lineage>
        <taxon>Eukaryota</taxon>
        <taxon>Fungi</taxon>
        <taxon>Dikarya</taxon>
        <taxon>Basidiomycota</taxon>
        <taxon>Agaricomycotina</taxon>
        <taxon>Agaricomycetes</taxon>
        <taxon>Agaricomycetidae</taxon>
        <taxon>Agaricales</taxon>
        <taxon>Tricholomatineae</taxon>
        <taxon>Lyophyllaceae</taxon>
        <taxon>Sphagnurus</taxon>
    </lineage>
</organism>
<evidence type="ECO:0000256" key="1">
    <source>
        <dbReference type="SAM" id="Coils"/>
    </source>
</evidence>
<feature type="region of interest" description="Disordered" evidence="2">
    <location>
        <begin position="1469"/>
        <end position="1516"/>
    </location>
</feature>
<feature type="region of interest" description="Disordered" evidence="2">
    <location>
        <begin position="147"/>
        <end position="166"/>
    </location>
</feature>
<feature type="compositionally biased region" description="Basic and acidic residues" evidence="2">
    <location>
        <begin position="333"/>
        <end position="344"/>
    </location>
</feature>
<evidence type="ECO:0000256" key="2">
    <source>
        <dbReference type="SAM" id="MobiDB-lite"/>
    </source>
</evidence>
<proteinExistence type="predicted"/>
<feature type="compositionally biased region" description="Low complexity" evidence="2">
    <location>
        <begin position="859"/>
        <end position="885"/>
    </location>
</feature>
<feature type="compositionally biased region" description="Low complexity" evidence="2">
    <location>
        <begin position="223"/>
        <end position="240"/>
    </location>
</feature>
<feature type="region of interest" description="Disordered" evidence="2">
    <location>
        <begin position="685"/>
        <end position="705"/>
    </location>
</feature>
<keyword evidence="4" id="KW-1185">Reference proteome</keyword>
<name>A0A9P7FRE6_9AGAR</name>
<feature type="compositionally biased region" description="Low complexity" evidence="2">
    <location>
        <begin position="1043"/>
        <end position="1057"/>
    </location>
</feature>
<accession>A0A9P7FRE6</accession>
<feature type="compositionally biased region" description="Low complexity" evidence="2">
    <location>
        <begin position="1483"/>
        <end position="1503"/>
    </location>
</feature>
<protein>
    <submittedName>
        <fullName evidence="3">Uncharacterized protein</fullName>
    </submittedName>
</protein>
<feature type="region of interest" description="Disordered" evidence="2">
    <location>
        <begin position="470"/>
        <end position="491"/>
    </location>
</feature>
<feature type="compositionally biased region" description="Polar residues" evidence="2">
    <location>
        <begin position="692"/>
        <end position="705"/>
    </location>
</feature>
<keyword evidence="1" id="KW-0175">Coiled coil</keyword>
<feature type="compositionally biased region" description="Low complexity" evidence="2">
    <location>
        <begin position="899"/>
        <end position="938"/>
    </location>
</feature>
<feature type="region of interest" description="Disordered" evidence="2">
    <location>
        <begin position="309"/>
        <end position="349"/>
    </location>
</feature>
<dbReference type="OrthoDB" id="3271284at2759"/>
<sequence length="1547" mass="167145">MLSSLISYRPKRKQSKPLFTKAVLTSSASNIQVNNSSSYIATASSSSTSSHASPPIIDISDTRVPAPGPTVSAPEPTSYYTSSPRVQLDVDINPEPLTDWFPTNFLKSDAFTFTLDDERTAASGSGSDYLGAVYNPAGPSERNILSAESEAKEGKDGQETRFDDEEEIRTLSSAEHILESLAATDVHNPVGLDNSQPTQPPWKRPPPRPIKIPNTNLHGQLVPPSESSRPTSEISSPDSSGVSGTTLARALLANTFILSRETRASRYRSGGSTLTRIDSATLPWGDFSLPHSPHWRERASLESTLSPGFTSQNLPPIPANAEQVYMPPRNVRKSVDSRDKESHVPQEVFGPPAVILLRGEDPYSLRPSSQVSEAPSSAHSAQLAYTLPDTPGSTPQRSPLLAPPLRSDRRRYSVRPDSGLLSISDGAPSPALSDTPSSARDLEHVLDYYSFAHTPEPVVERSFRVPFSPITEESSSQLSPPTPFRSDSPRSMRSLPAGRFFLGTVSASPIGGVRLDWNTRSPSSSRRESRALLPIGERSANQVSSPLSSIPQRPIHERENRISLVLPPPRPGFFTRLRSGSAPTPIKVVRDPRDLSAYNITVTPLSSSSYATTPNTGGSQEGTADGAVNHQTFPETPNAFSPGYSPESRFITSPGIDNMDMGSSPLGDYLAMGVLQTPMSALLPGPSYDAATDTSTGGKSDNIQPSREQQVLLTRAATSVHGARLSRQTSWSRLVRQQGHPYAYPGPNSAANRRRDGSVEKGERTSAAESLEIEEAVDPSVRKQESEQTLDQAALHTEEEGIVPDSDTSHSFISSPEVTTPLKLPLTSVTESPDTGTRPNTPSSLSYESEEAILAYDQSLSGQSSASVSRGNSRRSYSSLDSTSTRSRRLPYIPPLPIHIPNVPSILPSSPTSTFPTSLGRSHGGPSASSISSVATPVNSQEQSHSENISPVKQLPLIQPNHDEPSASSTPPLGTSVTFPIHAHPRDAFPASPQTGSGPGQAGQLTSNNPSFKFSVSLRRESMAQRLEPIQTSLGRGSGGSPTTGSGTPGSSHSSKSQLSATYRPEPIQTPTPLVTPPLRSATNPSHPQRPEQIVLPSVSVHIPLQPPRLSPSSLYSVTYDSALSPPPYSAIIHSERLAGELYSPLPNVSYDSNFRFGFPHPLRSPHPNGSEFVVGSSTDRAAMTKTHSSHLYVNPRRPRVRPPLPAGPRRPGATRDRSGSISSMGSLPSNGGRRLHSGPLPSPRFQTPPPKWRGYTMEAAKWTFTSTQLQAIVSRAIRQSSEPSSIRLLQLDTLDNEIPVEIERLEGLRTDTKTKYKSLAKRRANLLESLTNCIDGLDQEGSAYAIRLVEDLKEVSGAMDKLTEELHSLDEQLSQLAQLCQGHSTSALAMALRKLNSSFLKQFSEAQALRQQVTALEAERDEAWQQAEDVAHDYEDLKSGKIESPNPQNRFTRVMAQRKSSVRATMAGLRPSPNAHSHHRTTSNTSGLGTSASSSSRTTHTESPPPVPPIPRRRPVDIMTNLPLRSSTVMHCPLLRRIETGKANYS</sequence>
<feature type="region of interest" description="Disordered" evidence="2">
    <location>
        <begin position="43"/>
        <end position="82"/>
    </location>
</feature>